<protein>
    <recommendedName>
        <fullName evidence="1">Spore protein YkvP/CgeB glycosyl transferase-like domain-containing protein</fullName>
    </recommendedName>
</protein>
<organism evidence="2 3">
    <name type="scientific">Tribonema minus</name>
    <dbReference type="NCBI Taxonomy" id="303371"/>
    <lineage>
        <taxon>Eukaryota</taxon>
        <taxon>Sar</taxon>
        <taxon>Stramenopiles</taxon>
        <taxon>Ochrophyta</taxon>
        <taxon>PX clade</taxon>
        <taxon>Xanthophyceae</taxon>
        <taxon>Tribonematales</taxon>
        <taxon>Tribonemataceae</taxon>
        <taxon>Tribonema</taxon>
    </lineage>
</organism>
<dbReference type="EMBL" id="JAFCMP010000556">
    <property type="protein sequence ID" value="KAG5174970.1"/>
    <property type="molecule type" value="Genomic_DNA"/>
</dbReference>
<keyword evidence="3" id="KW-1185">Reference proteome</keyword>
<feature type="domain" description="Spore protein YkvP/CgeB glycosyl transferase-like" evidence="1">
    <location>
        <begin position="223"/>
        <end position="315"/>
    </location>
</feature>
<evidence type="ECO:0000313" key="2">
    <source>
        <dbReference type="EMBL" id="KAG5174970.1"/>
    </source>
</evidence>
<evidence type="ECO:0000259" key="1">
    <source>
        <dbReference type="Pfam" id="PF13524"/>
    </source>
</evidence>
<reference evidence="2" key="1">
    <citation type="submission" date="2021-02" db="EMBL/GenBank/DDBJ databases">
        <title>First Annotated Genome of the Yellow-green Alga Tribonema minus.</title>
        <authorList>
            <person name="Mahan K.M."/>
        </authorList>
    </citation>
    <scope>NUCLEOTIDE SEQUENCE</scope>
    <source>
        <strain evidence="2">UTEX B ZZ1240</strain>
    </source>
</reference>
<evidence type="ECO:0000313" key="3">
    <source>
        <dbReference type="Proteomes" id="UP000664859"/>
    </source>
</evidence>
<dbReference type="OrthoDB" id="202191at2759"/>
<proteinExistence type="predicted"/>
<dbReference type="Pfam" id="PF13524">
    <property type="entry name" value="Glyco_trans_1_2"/>
    <property type="match status" value="1"/>
</dbReference>
<dbReference type="AlphaFoldDB" id="A0A836C6J7"/>
<dbReference type="Proteomes" id="UP000664859">
    <property type="component" value="Unassembled WGS sequence"/>
</dbReference>
<sequence length="437" mass="50637">MPPPPLSASPRNHAPQVREGIHMHPLLDLIHSDRHEDADYIFYIANRDEQMRDEEDGRVCPGPFPNKTLIMDESDGTDLNVEGAWVEEADDSAPWHSYKKTKYLAWFKRSFVNKDTSEYVKQLLGFDVTATTRPSKFPIQYPILQRFLREGSFPQWHERKLDIATLLRDDFYEEYAEGSGAENVKVGARTMAQRRMQRYIDEHNITNYYHGTNDGNRGETNRGYFEVLWDTKLLVTCNPSFWEGDHRTGEALSAGAMVVVDLMWAPRQFPLISGWHIVMYDASDEQDFMDKVHYYYTHQDEARKIAARGLYHAQRYLNTVTFVDYALITAEELTGRAAKNEYVRTGLQRYLNTVTFVDYALITAEELTGRAAKGGYMRTGLQELTGRTGKNEHVRKGLQELTGRAAKGEYVRTGLQVLKDYNHMYDINQRANYPWRR</sequence>
<accession>A0A836C6J7</accession>
<name>A0A836C6J7_9STRA</name>
<gene>
    <name evidence="2" type="ORF">JKP88DRAFT_284001</name>
</gene>
<dbReference type="InterPro" id="IPR055259">
    <property type="entry name" value="YkvP/CgeB_Glyco_trans-like"/>
</dbReference>
<comment type="caution">
    <text evidence="2">The sequence shown here is derived from an EMBL/GenBank/DDBJ whole genome shotgun (WGS) entry which is preliminary data.</text>
</comment>